<dbReference type="AlphaFoldDB" id="A0AAU9IZJ0"/>
<comment type="caution">
    <text evidence="2">The sequence shown here is derived from an EMBL/GenBank/DDBJ whole genome shotgun (WGS) entry which is preliminary data.</text>
</comment>
<dbReference type="InterPro" id="IPR036754">
    <property type="entry name" value="YbaK/aa-tRNA-synt-asso_dom_sf"/>
</dbReference>
<dbReference type="GO" id="GO:0002161">
    <property type="term" value="F:aminoacyl-tRNA deacylase activity"/>
    <property type="evidence" value="ECO:0007669"/>
    <property type="project" value="InterPro"/>
</dbReference>
<sequence length="157" mass="17298">MQEENSTFNSLIQKLAGKNIIVTEHEPVRTSEEAAAIRGTSLESGAKAMLLCTSGIMVLAVMSASRKLDWKLMKKIVGVREIRFATEEEVNSRTRCIPGAVPPFGSLWGIQTYMDNSLQLQGTTINFNAGLRTKSVSMSLEDYLEVERPIVGNFTKA</sequence>
<dbReference type="Proteomes" id="UP001162131">
    <property type="component" value="Unassembled WGS sequence"/>
</dbReference>
<name>A0AAU9IZJ0_9CILI</name>
<proteinExistence type="predicted"/>
<reference evidence="2" key="1">
    <citation type="submission" date="2021-09" db="EMBL/GenBank/DDBJ databases">
        <authorList>
            <consortium name="AG Swart"/>
            <person name="Singh M."/>
            <person name="Singh A."/>
            <person name="Seah K."/>
            <person name="Emmerich C."/>
        </authorList>
    </citation>
    <scope>NUCLEOTIDE SEQUENCE</scope>
    <source>
        <strain evidence="2">ATCC30299</strain>
    </source>
</reference>
<dbReference type="Pfam" id="PF04073">
    <property type="entry name" value="tRNA_edit"/>
    <property type="match status" value="1"/>
</dbReference>
<feature type="domain" description="YbaK/aminoacyl-tRNA synthetase-associated" evidence="1">
    <location>
        <begin position="25"/>
        <end position="145"/>
    </location>
</feature>
<dbReference type="Gene3D" id="3.90.960.10">
    <property type="entry name" value="YbaK/aminoacyl-tRNA synthetase-associated domain"/>
    <property type="match status" value="1"/>
</dbReference>
<evidence type="ECO:0000313" key="2">
    <source>
        <dbReference type="EMBL" id="CAG9319023.1"/>
    </source>
</evidence>
<gene>
    <name evidence="2" type="ORF">BSTOLATCC_MIC22374</name>
</gene>
<dbReference type="EMBL" id="CAJZBQ010000021">
    <property type="protein sequence ID" value="CAG9319023.1"/>
    <property type="molecule type" value="Genomic_DNA"/>
</dbReference>
<dbReference type="InterPro" id="IPR007214">
    <property type="entry name" value="YbaK/aa-tRNA-synth-assoc-dom"/>
</dbReference>
<accession>A0AAU9IZJ0</accession>
<organism evidence="2 3">
    <name type="scientific">Blepharisma stoltei</name>
    <dbReference type="NCBI Taxonomy" id="1481888"/>
    <lineage>
        <taxon>Eukaryota</taxon>
        <taxon>Sar</taxon>
        <taxon>Alveolata</taxon>
        <taxon>Ciliophora</taxon>
        <taxon>Postciliodesmatophora</taxon>
        <taxon>Heterotrichea</taxon>
        <taxon>Heterotrichida</taxon>
        <taxon>Blepharismidae</taxon>
        <taxon>Blepharisma</taxon>
    </lineage>
</organism>
<protein>
    <recommendedName>
        <fullName evidence="1">YbaK/aminoacyl-tRNA synthetase-associated domain-containing protein</fullName>
    </recommendedName>
</protein>
<dbReference type="PANTHER" id="PTHR30411:SF9">
    <property type="entry name" value="MULTIFUNCTIONAL SER_THR-TRNA DEACYLASE PROXP-Y"/>
    <property type="match status" value="1"/>
</dbReference>
<dbReference type="PANTHER" id="PTHR30411">
    <property type="entry name" value="CYTOPLASMIC PROTEIN"/>
    <property type="match status" value="1"/>
</dbReference>
<keyword evidence="3" id="KW-1185">Reference proteome</keyword>
<evidence type="ECO:0000259" key="1">
    <source>
        <dbReference type="Pfam" id="PF04073"/>
    </source>
</evidence>
<evidence type="ECO:0000313" key="3">
    <source>
        <dbReference type="Proteomes" id="UP001162131"/>
    </source>
</evidence>
<dbReference type="SUPFAM" id="SSF55826">
    <property type="entry name" value="YbaK/ProRS associated domain"/>
    <property type="match status" value="1"/>
</dbReference>